<dbReference type="OrthoDB" id="9803943at2"/>
<gene>
    <name evidence="4" type="ORF">B9T62_04875</name>
</gene>
<dbReference type="Pfam" id="PF00550">
    <property type="entry name" value="PP-binding"/>
    <property type="match status" value="1"/>
</dbReference>
<evidence type="ECO:0000256" key="2">
    <source>
        <dbReference type="ARBA" id="ARBA00022553"/>
    </source>
</evidence>
<evidence type="ECO:0000259" key="3">
    <source>
        <dbReference type="PROSITE" id="PS50075"/>
    </source>
</evidence>
<dbReference type="EMBL" id="CP021780">
    <property type="protein sequence ID" value="ASA20190.1"/>
    <property type="molecule type" value="Genomic_DNA"/>
</dbReference>
<dbReference type="InterPro" id="IPR006162">
    <property type="entry name" value="Ppantetheine_attach_site"/>
</dbReference>
<evidence type="ECO:0000313" key="5">
    <source>
        <dbReference type="Proteomes" id="UP000249890"/>
    </source>
</evidence>
<dbReference type="KEGG" id="pdh:B9T62_04875"/>
<evidence type="ECO:0000313" key="4">
    <source>
        <dbReference type="EMBL" id="ASA20190.1"/>
    </source>
</evidence>
<feature type="domain" description="Carrier" evidence="3">
    <location>
        <begin position="6"/>
        <end position="91"/>
    </location>
</feature>
<dbReference type="InterPro" id="IPR036736">
    <property type="entry name" value="ACP-like_sf"/>
</dbReference>
<proteinExistence type="predicted"/>
<sequence length="96" mass="10685">MDKLDLELEDSIKNMIRSRLDLEAAEVEAVGVDDPLFIAADEEGTGLGLDSVDALEIVVGLKEQFGVKVSDKDMEIFRSIRTIADHIRKKRAEELV</sequence>
<evidence type="ECO:0000256" key="1">
    <source>
        <dbReference type="ARBA" id="ARBA00022450"/>
    </source>
</evidence>
<accession>A0A2Z2KB47</accession>
<dbReference type="Gene3D" id="1.10.1200.10">
    <property type="entry name" value="ACP-like"/>
    <property type="match status" value="1"/>
</dbReference>
<name>A0A2Z2KB47_9BACL</name>
<dbReference type="SUPFAM" id="SSF47336">
    <property type="entry name" value="ACP-like"/>
    <property type="match status" value="1"/>
</dbReference>
<protein>
    <recommendedName>
        <fullName evidence="3">Carrier domain-containing protein</fullName>
    </recommendedName>
</protein>
<reference evidence="4 5" key="1">
    <citation type="submission" date="2017-06" db="EMBL/GenBank/DDBJ databases">
        <title>Complete genome sequence of Paenibacillus donghaensis KCTC 13049T isolated from East Sea sediment, South Korea.</title>
        <authorList>
            <person name="Jung B.K."/>
            <person name="Hong S.-J."/>
            <person name="Shin J.-H."/>
        </authorList>
    </citation>
    <scope>NUCLEOTIDE SEQUENCE [LARGE SCALE GENOMIC DNA]</scope>
    <source>
        <strain evidence="4 5">KCTC 13049</strain>
    </source>
</reference>
<dbReference type="PROSITE" id="PS00012">
    <property type="entry name" value="PHOSPHOPANTETHEINE"/>
    <property type="match status" value="1"/>
</dbReference>
<keyword evidence="1" id="KW-0596">Phosphopantetheine</keyword>
<dbReference type="Proteomes" id="UP000249890">
    <property type="component" value="Chromosome"/>
</dbReference>
<dbReference type="InterPro" id="IPR009081">
    <property type="entry name" value="PP-bd_ACP"/>
</dbReference>
<dbReference type="PROSITE" id="PS50075">
    <property type="entry name" value="CARRIER"/>
    <property type="match status" value="1"/>
</dbReference>
<dbReference type="RefSeq" id="WP_087914212.1">
    <property type="nucleotide sequence ID" value="NZ_CP021780.1"/>
</dbReference>
<organism evidence="4 5">
    <name type="scientific">Paenibacillus donghaensis</name>
    <dbReference type="NCBI Taxonomy" id="414771"/>
    <lineage>
        <taxon>Bacteria</taxon>
        <taxon>Bacillati</taxon>
        <taxon>Bacillota</taxon>
        <taxon>Bacilli</taxon>
        <taxon>Bacillales</taxon>
        <taxon>Paenibacillaceae</taxon>
        <taxon>Paenibacillus</taxon>
    </lineage>
</organism>
<keyword evidence="5" id="KW-1185">Reference proteome</keyword>
<keyword evidence="2" id="KW-0597">Phosphoprotein</keyword>
<dbReference type="AlphaFoldDB" id="A0A2Z2KB47"/>